<dbReference type="AlphaFoldDB" id="A0A8J6IWZ2"/>
<feature type="transmembrane region" description="Helical" evidence="1">
    <location>
        <begin position="96"/>
        <end position="122"/>
    </location>
</feature>
<reference evidence="2" key="1">
    <citation type="journal article" date="2018" name="Int. J. Syst. Evol. Microbiol.">
        <title>Neptunicella marina gen. nov., sp. nov., isolated from surface seawater.</title>
        <authorList>
            <person name="Liu X."/>
            <person name="Lai Q."/>
            <person name="Du Y."/>
            <person name="Zhang X."/>
            <person name="Liu Z."/>
            <person name="Sun F."/>
            <person name="Shao Z."/>
        </authorList>
    </citation>
    <scope>NUCLEOTIDE SEQUENCE</scope>
    <source>
        <strain evidence="2">S27-2</strain>
    </source>
</reference>
<name>A0A8J6IWZ2_9ALTE</name>
<evidence type="ECO:0000313" key="3">
    <source>
        <dbReference type="Proteomes" id="UP000601768"/>
    </source>
</evidence>
<feature type="transmembrane region" description="Helical" evidence="1">
    <location>
        <begin position="31"/>
        <end position="47"/>
    </location>
</feature>
<keyword evidence="3" id="KW-1185">Reference proteome</keyword>
<feature type="transmembrane region" description="Helical" evidence="1">
    <location>
        <begin position="134"/>
        <end position="151"/>
    </location>
</feature>
<organism evidence="2 3">
    <name type="scientific">Neptunicella marina</name>
    <dbReference type="NCBI Taxonomy" id="2125989"/>
    <lineage>
        <taxon>Bacteria</taxon>
        <taxon>Pseudomonadati</taxon>
        <taxon>Pseudomonadota</taxon>
        <taxon>Gammaproteobacteria</taxon>
        <taxon>Alteromonadales</taxon>
        <taxon>Alteromonadaceae</taxon>
        <taxon>Neptunicella</taxon>
    </lineage>
</organism>
<dbReference type="EMBL" id="JACNEP010000011">
    <property type="protein sequence ID" value="MBC3766903.1"/>
    <property type="molecule type" value="Genomic_DNA"/>
</dbReference>
<keyword evidence="1" id="KW-1133">Transmembrane helix</keyword>
<keyword evidence="1" id="KW-0472">Membrane</keyword>
<proteinExistence type="predicted"/>
<feature type="transmembrane region" description="Helical" evidence="1">
    <location>
        <begin position="6"/>
        <end position="24"/>
    </location>
</feature>
<accession>A0A8J6IWZ2</accession>
<evidence type="ECO:0000256" key="1">
    <source>
        <dbReference type="SAM" id="Phobius"/>
    </source>
</evidence>
<protein>
    <submittedName>
        <fullName evidence="2">Uncharacterized protein</fullName>
    </submittedName>
</protein>
<reference evidence="2" key="2">
    <citation type="submission" date="2020-08" db="EMBL/GenBank/DDBJ databases">
        <authorList>
            <person name="Lai Q."/>
        </authorList>
    </citation>
    <scope>NUCLEOTIDE SEQUENCE</scope>
    <source>
        <strain evidence="2">S27-2</strain>
    </source>
</reference>
<feature type="transmembrane region" description="Helical" evidence="1">
    <location>
        <begin position="158"/>
        <end position="176"/>
    </location>
</feature>
<comment type="caution">
    <text evidence="2">The sequence shown here is derived from an EMBL/GenBank/DDBJ whole genome shotgun (WGS) entry which is preliminary data.</text>
</comment>
<dbReference type="Proteomes" id="UP000601768">
    <property type="component" value="Unassembled WGS sequence"/>
</dbReference>
<feature type="transmembrane region" description="Helical" evidence="1">
    <location>
        <begin position="53"/>
        <end position="75"/>
    </location>
</feature>
<dbReference type="RefSeq" id="WP_186507427.1">
    <property type="nucleotide sequence ID" value="NZ_JACNEP010000011.1"/>
</dbReference>
<sequence>MALLSLLLSFTGVGCVFLSWKGQLKHPLLKWLGWMLTIVAAFSWMNVTSAEFSWAYATLAVSAAASVLVLSRLELKKASNSKAKIEDKPGYQLRNLVPNLWLFIVAVPVAGIAALTVTPWVLSLFPLTSGNASVLGIYLLPVVWGGFSYWGCASQRRFFSHLIIILIALFGAYRVWL</sequence>
<evidence type="ECO:0000313" key="2">
    <source>
        <dbReference type="EMBL" id="MBC3766903.1"/>
    </source>
</evidence>
<keyword evidence="1" id="KW-0812">Transmembrane</keyword>
<gene>
    <name evidence="2" type="ORF">H8B19_13535</name>
</gene>